<dbReference type="GO" id="GO:0004177">
    <property type="term" value="F:aminopeptidase activity"/>
    <property type="evidence" value="ECO:0007669"/>
    <property type="project" value="UniProtKB-KW"/>
</dbReference>
<dbReference type="PANTHER" id="PTHR11533">
    <property type="entry name" value="PROTEASE M1 ZINC METALLOPROTEASE"/>
    <property type="match status" value="1"/>
</dbReference>
<keyword evidence="4 10" id="KW-0645">Protease</keyword>
<evidence type="ECO:0000259" key="14">
    <source>
        <dbReference type="Pfam" id="PF17900"/>
    </source>
</evidence>
<protein>
    <recommendedName>
        <fullName evidence="10">Aminopeptidase</fullName>
        <ecNumber evidence="10">3.4.11.-</ecNumber>
    </recommendedName>
</protein>
<dbReference type="Gene3D" id="1.10.390.10">
    <property type="entry name" value="Neutral Protease Domain 2"/>
    <property type="match status" value="1"/>
</dbReference>
<dbReference type="PANTHER" id="PTHR11533:SF299">
    <property type="entry name" value="AMINOPEPTIDASE"/>
    <property type="match status" value="1"/>
</dbReference>
<proteinExistence type="inferred from homology"/>
<dbReference type="Gene3D" id="1.25.50.20">
    <property type="match status" value="1"/>
</dbReference>
<evidence type="ECO:0000256" key="4">
    <source>
        <dbReference type="ARBA" id="ARBA00022670"/>
    </source>
</evidence>
<keyword evidence="3" id="KW-0336">GPI-anchor</keyword>
<accession>A0ABN7AT08</accession>
<keyword evidence="3" id="KW-0325">Glycoprotein</keyword>
<keyword evidence="6 10" id="KW-0378">Hydrolase</keyword>
<evidence type="ECO:0000256" key="6">
    <source>
        <dbReference type="ARBA" id="ARBA00022801"/>
    </source>
</evidence>
<dbReference type="SUPFAM" id="SSF55486">
    <property type="entry name" value="Metalloproteases ('zincins'), catalytic domain"/>
    <property type="match status" value="1"/>
</dbReference>
<evidence type="ECO:0000256" key="8">
    <source>
        <dbReference type="ARBA" id="ARBA00023049"/>
    </source>
</evidence>
<evidence type="ECO:0000256" key="11">
    <source>
        <dbReference type="SAM" id="SignalP"/>
    </source>
</evidence>
<keyword evidence="16" id="KW-1185">Reference proteome</keyword>
<evidence type="ECO:0000256" key="10">
    <source>
        <dbReference type="RuleBase" id="RU364040"/>
    </source>
</evidence>
<feature type="domain" description="Aminopeptidase N-like N-terminal" evidence="14">
    <location>
        <begin position="43"/>
        <end position="258"/>
    </location>
</feature>
<dbReference type="Gene3D" id="2.60.40.1910">
    <property type="match status" value="1"/>
</dbReference>
<evidence type="ECO:0000313" key="15">
    <source>
        <dbReference type="EMBL" id="BES95321.1"/>
    </source>
</evidence>
<feature type="chain" id="PRO_5045549846" description="Aminopeptidase" evidence="11">
    <location>
        <begin position="28"/>
        <end position="940"/>
    </location>
</feature>
<name>A0ABN7AT08_9HEMI</name>
<dbReference type="InterPro" id="IPR024571">
    <property type="entry name" value="ERAP1-like_C_dom"/>
</dbReference>
<dbReference type="Proteomes" id="UP001307889">
    <property type="component" value="Chromosome 6"/>
</dbReference>
<dbReference type="Pfam" id="PF17900">
    <property type="entry name" value="Peptidase_M1_N"/>
    <property type="match status" value="1"/>
</dbReference>
<organism evidence="15 16">
    <name type="scientific">Nesidiocoris tenuis</name>
    <dbReference type="NCBI Taxonomy" id="355587"/>
    <lineage>
        <taxon>Eukaryota</taxon>
        <taxon>Metazoa</taxon>
        <taxon>Ecdysozoa</taxon>
        <taxon>Arthropoda</taxon>
        <taxon>Hexapoda</taxon>
        <taxon>Insecta</taxon>
        <taxon>Pterygota</taxon>
        <taxon>Neoptera</taxon>
        <taxon>Paraneoptera</taxon>
        <taxon>Hemiptera</taxon>
        <taxon>Heteroptera</taxon>
        <taxon>Panheteroptera</taxon>
        <taxon>Cimicomorpha</taxon>
        <taxon>Miridae</taxon>
        <taxon>Dicyphina</taxon>
        <taxon>Nesidiocoris</taxon>
    </lineage>
</organism>
<evidence type="ECO:0000313" key="16">
    <source>
        <dbReference type="Proteomes" id="UP001307889"/>
    </source>
</evidence>
<dbReference type="Pfam" id="PF11838">
    <property type="entry name" value="ERAP1_C"/>
    <property type="match status" value="1"/>
</dbReference>
<evidence type="ECO:0000259" key="12">
    <source>
        <dbReference type="Pfam" id="PF01433"/>
    </source>
</evidence>
<dbReference type="SUPFAM" id="SSF63737">
    <property type="entry name" value="Leukotriene A4 hydrolase N-terminal domain"/>
    <property type="match status" value="1"/>
</dbReference>
<dbReference type="InterPro" id="IPR014782">
    <property type="entry name" value="Peptidase_M1_dom"/>
</dbReference>
<keyword evidence="5 10" id="KW-0479">Metal-binding</keyword>
<dbReference type="Pfam" id="PF01433">
    <property type="entry name" value="Peptidase_M1"/>
    <property type="match status" value="1"/>
</dbReference>
<dbReference type="InterPro" id="IPR050344">
    <property type="entry name" value="Peptidase_M1_aminopeptidases"/>
</dbReference>
<dbReference type="EC" id="3.4.11.-" evidence="10"/>
<comment type="cofactor">
    <cofactor evidence="10">
        <name>Zn(2+)</name>
        <dbReference type="ChEBI" id="CHEBI:29105"/>
    </cofactor>
    <text evidence="10">Binds 1 zinc ion per subunit.</text>
</comment>
<evidence type="ECO:0000259" key="13">
    <source>
        <dbReference type="Pfam" id="PF11838"/>
    </source>
</evidence>
<keyword evidence="8 10" id="KW-0482">Metalloprotease</keyword>
<comment type="similarity">
    <text evidence="2 10">Belongs to the peptidase M1 family.</text>
</comment>
<dbReference type="InterPro" id="IPR001930">
    <property type="entry name" value="Peptidase_M1"/>
</dbReference>
<reference evidence="15 16" key="1">
    <citation type="submission" date="2023-09" db="EMBL/GenBank/DDBJ databases">
        <title>Nesidiocoris tenuis whole genome shotgun sequence.</title>
        <authorList>
            <person name="Shibata T."/>
            <person name="Shimoda M."/>
            <person name="Kobayashi T."/>
            <person name="Uehara T."/>
        </authorList>
    </citation>
    <scope>NUCLEOTIDE SEQUENCE [LARGE SCALE GENOMIC DNA]</scope>
    <source>
        <strain evidence="15 16">Japan</strain>
    </source>
</reference>
<evidence type="ECO:0000256" key="3">
    <source>
        <dbReference type="ARBA" id="ARBA00022622"/>
    </source>
</evidence>
<feature type="signal peptide" evidence="11">
    <location>
        <begin position="1"/>
        <end position="27"/>
    </location>
</feature>
<keyword evidence="11" id="KW-0732">Signal</keyword>
<sequence length="940" mass="106401">MKFEASKWASFVLTASLTLSSLDVVDAKKSRVPKQRLSHDVAPQHYHVTLVPKRDCSFSGSVAIQLDVTNSTNQLVFNAKGLEIDEDSVTLKRLNKDAGEIDILQINNEVDNNEYNAEENYKNLTLDFTVRDFVTLGSEEPLSSPGRYLLYMEFNGTMNSRRTLGLYCSPSPGTGKHKDRTGRWMVASAFEPNLASTAFPCWDEPGFKANFTISLAHDNRTVTLSNMPLRISKPYDNSDGEGWRLDTFHTTPKMSPYLVGVMISENVAHLDSKLNGDRPLRIWGHPGRVQYGDLPLRLAKRHMEFLEDYMSFQDPLPKQDMLTVRNYIAGGLENWGIVSYDEKLILFDPRYRRNKQVVLRCSNLIAHELSHIWFGNLVTPNWWDDIWLSEGFSSYFAVLSTSKVYPVWGHETASWILARENSMEVDARDTTHPLRPQLSPGSGFREVFDQIIYNKGQSIVRMLNFTIGEQALKEGLRNYIRKRAYATASHDLLWSELEKAAGGFANLPENVSLAEVMDSWLNRPGYPVVSVIRDYSAGEITISQRSILDKEDAREDASAAWWIPLTYTYDGENGTTTSVRLWLNPAEINTTIDDPAPSDKWLLFNLHGAGYYRVRYDRDNAAYLLNDLSDLWLDDRVQVVSDMVELARLGFSPVSDALNALSSMKNEMSPYPWLAILGSAHKTLSLFRGTELEDMFTEFLNEILSVGMTRVEEDDVHRKELVSLSCEVGVTKCTKMADELFKKWAEDPNHKIPEDIRGSVYCYGVAHGDSKSWQMVNSRFASSADAKDKKDLLKALACTKDSNLLSKYLKWTLEPSKGGPGSKKTSTMFKALAKRDPEMLLSALVSQETDKKRNPRWKKLLEHVALEVNNEKQLNQLRQLLMADQDEFKSDFGGNAVISMAESNVDWLERNAGQTKAWLKKHEAMSAVKSKKLSKGSRGI</sequence>
<dbReference type="InterPro" id="IPR034016">
    <property type="entry name" value="M1_APN-typ"/>
</dbReference>
<feature type="domain" description="ERAP1-like C-terminal" evidence="13">
    <location>
        <begin position="601"/>
        <end position="884"/>
    </location>
</feature>
<dbReference type="PRINTS" id="PR00756">
    <property type="entry name" value="ALADIPTASE"/>
</dbReference>
<comment type="subcellular location">
    <subcellularLocation>
        <location evidence="1">Cell membrane</location>
        <topology evidence="1">Lipid-anchor</topology>
        <topology evidence="1">GPI-anchor</topology>
    </subcellularLocation>
</comment>
<dbReference type="InterPro" id="IPR027268">
    <property type="entry name" value="Peptidase_M4/M1_CTD_sf"/>
</dbReference>
<dbReference type="CDD" id="cd09601">
    <property type="entry name" value="M1_APN-Q_like"/>
    <property type="match status" value="1"/>
</dbReference>
<dbReference type="Gene3D" id="2.60.40.1730">
    <property type="entry name" value="tricorn interacting facor f3 domain"/>
    <property type="match status" value="1"/>
</dbReference>
<evidence type="ECO:0000256" key="5">
    <source>
        <dbReference type="ARBA" id="ARBA00022723"/>
    </source>
</evidence>
<feature type="domain" description="Peptidase M1 membrane alanine aminopeptidase" evidence="12">
    <location>
        <begin position="297"/>
        <end position="520"/>
    </location>
</feature>
<keyword evidence="9" id="KW-0449">Lipoprotein</keyword>
<keyword evidence="3" id="KW-0472">Membrane</keyword>
<evidence type="ECO:0000256" key="2">
    <source>
        <dbReference type="ARBA" id="ARBA00010136"/>
    </source>
</evidence>
<dbReference type="InterPro" id="IPR045357">
    <property type="entry name" value="Aminopeptidase_N-like_N"/>
</dbReference>
<dbReference type="EMBL" id="AP028914">
    <property type="protein sequence ID" value="BES95321.1"/>
    <property type="molecule type" value="Genomic_DNA"/>
</dbReference>
<evidence type="ECO:0000256" key="9">
    <source>
        <dbReference type="ARBA" id="ARBA00023288"/>
    </source>
</evidence>
<dbReference type="InterPro" id="IPR042097">
    <property type="entry name" value="Aminopeptidase_N-like_N_sf"/>
</dbReference>
<keyword evidence="7 10" id="KW-0862">Zinc</keyword>
<evidence type="ECO:0000256" key="7">
    <source>
        <dbReference type="ARBA" id="ARBA00022833"/>
    </source>
</evidence>
<keyword evidence="10 15" id="KW-0031">Aminopeptidase</keyword>
<evidence type="ECO:0000256" key="1">
    <source>
        <dbReference type="ARBA" id="ARBA00004609"/>
    </source>
</evidence>
<gene>
    <name evidence="15" type="ORF">NTJ_08131</name>
</gene>